<name>E6W7A6_DESIS</name>
<gene>
    <name evidence="3" type="ordered locus">Selin_1540</name>
</gene>
<sequence>MTPEEQLKTKTVLIVEDDPMTRSSLARLIKYRVKKVYEAVHGQDGLDVCEQLGPDIVLTDLEMPVMSGMEMVSHLKQLHPDLPVIVVTAFADEDHLVPEADFFLVKPLLKTQLIDALQSAATRP</sequence>
<dbReference type="AlphaFoldDB" id="E6W7A6"/>
<dbReference type="KEGG" id="din:Selin_1540"/>
<dbReference type="Proteomes" id="UP000002572">
    <property type="component" value="Chromosome"/>
</dbReference>
<dbReference type="InterPro" id="IPR011006">
    <property type="entry name" value="CheY-like_superfamily"/>
</dbReference>
<accession>E6W7A6</accession>
<dbReference type="OrthoDB" id="9802155at2"/>
<dbReference type="PANTHER" id="PTHR43228:SF1">
    <property type="entry name" value="TWO-COMPONENT RESPONSE REGULATOR ARR22"/>
    <property type="match status" value="1"/>
</dbReference>
<evidence type="ECO:0000313" key="3">
    <source>
        <dbReference type="EMBL" id="ADU66273.1"/>
    </source>
</evidence>
<protein>
    <submittedName>
        <fullName evidence="3">Response regulator receiver</fullName>
    </submittedName>
</protein>
<dbReference type="EMBL" id="CP002432">
    <property type="protein sequence ID" value="ADU66273.1"/>
    <property type="molecule type" value="Genomic_DNA"/>
</dbReference>
<evidence type="ECO:0000313" key="4">
    <source>
        <dbReference type="Proteomes" id="UP000002572"/>
    </source>
</evidence>
<dbReference type="HOGENOM" id="CLU_000445_69_12_0"/>
<dbReference type="SMART" id="SM00448">
    <property type="entry name" value="REC"/>
    <property type="match status" value="1"/>
</dbReference>
<dbReference type="InterPro" id="IPR001789">
    <property type="entry name" value="Sig_transdc_resp-reg_receiver"/>
</dbReference>
<dbReference type="RefSeq" id="WP_013506154.1">
    <property type="nucleotide sequence ID" value="NC_014836.1"/>
</dbReference>
<dbReference type="SUPFAM" id="SSF52172">
    <property type="entry name" value="CheY-like"/>
    <property type="match status" value="1"/>
</dbReference>
<dbReference type="InParanoid" id="E6W7A6"/>
<keyword evidence="1" id="KW-0597">Phosphoprotein</keyword>
<evidence type="ECO:0000259" key="2">
    <source>
        <dbReference type="PROSITE" id="PS50110"/>
    </source>
</evidence>
<dbReference type="eggNOG" id="COG2197">
    <property type="taxonomic scope" value="Bacteria"/>
</dbReference>
<evidence type="ECO:0000256" key="1">
    <source>
        <dbReference type="PROSITE-ProRule" id="PRU00169"/>
    </source>
</evidence>
<dbReference type="PROSITE" id="PS50110">
    <property type="entry name" value="RESPONSE_REGULATORY"/>
    <property type="match status" value="1"/>
</dbReference>
<dbReference type="Pfam" id="PF00072">
    <property type="entry name" value="Response_reg"/>
    <property type="match status" value="1"/>
</dbReference>
<reference evidence="3 4" key="1">
    <citation type="submission" date="2010-12" db="EMBL/GenBank/DDBJ databases">
        <title>Complete sequence of Desulfurispirillum indicum S5.</title>
        <authorList>
            <consortium name="US DOE Joint Genome Institute"/>
            <person name="Lucas S."/>
            <person name="Copeland A."/>
            <person name="Lapidus A."/>
            <person name="Cheng J.-F."/>
            <person name="Goodwin L."/>
            <person name="Pitluck S."/>
            <person name="Chertkov O."/>
            <person name="Held B."/>
            <person name="Detter J.C."/>
            <person name="Han C."/>
            <person name="Tapia R."/>
            <person name="Land M."/>
            <person name="Hauser L."/>
            <person name="Kyrpides N."/>
            <person name="Ivanova N."/>
            <person name="Mikhailova N."/>
            <person name="Haggblom M."/>
            <person name="Rauschenbach I."/>
            <person name="Bini E."/>
            <person name="Woyke T."/>
        </authorList>
    </citation>
    <scope>NUCLEOTIDE SEQUENCE [LARGE SCALE GENOMIC DNA]</scope>
    <source>
        <strain evidence="4">ATCC BAA-1389 / DSM 22839 / S5</strain>
    </source>
</reference>
<organism evidence="3 4">
    <name type="scientific">Desulfurispirillum indicum (strain ATCC BAA-1389 / DSM 22839 / S5)</name>
    <dbReference type="NCBI Taxonomy" id="653733"/>
    <lineage>
        <taxon>Bacteria</taxon>
        <taxon>Pseudomonadati</taxon>
        <taxon>Chrysiogenota</taxon>
        <taxon>Chrysiogenia</taxon>
        <taxon>Chrysiogenales</taxon>
        <taxon>Chrysiogenaceae</taxon>
        <taxon>Desulfurispirillum</taxon>
    </lineage>
</organism>
<dbReference type="Gene3D" id="3.40.50.2300">
    <property type="match status" value="1"/>
</dbReference>
<dbReference type="GO" id="GO:0000160">
    <property type="term" value="P:phosphorelay signal transduction system"/>
    <property type="evidence" value="ECO:0007669"/>
    <property type="project" value="InterPro"/>
</dbReference>
<dbReference type="STRING" id="653733.Selin_1540"/>
<proteinExistence type="predicted"/>
<keyword evidence="4" id="KW-1185">Reference proteome</keyword>
<feature type="domain" description="Response regulatory" evidence="2">
    <location>
        <begin position="11"/>
        <end position="121"/>
    </location>
</feature>
<feature type="modified residue" description="4-aspartylphosphate" evidence="1">
    <location>
        <position position="60"/>
    </location>
</feature>
<dbReference type="InterPro" id="IPR052048">
    <property type="entry name" value="ST_Response_Regulator"/>
</dbReference>
<dbReference type="PANTHER" id="PTHR43228">
    <property type="entry name" value="TWO-COMPONENT RESPONSE REGULATOR"/>
    <property type="match status" value="1"/>
</dbReference>